<keyword evidence="5 8" id="KW-0732">Signal</keyword>
<dbReference type="GO" id="GO:0006955">
    <property type="term" value="P:immune response"/>
    <property type="evidence" value="ECO:0007669"/>
    <property type="project" value="UniProtKB-ARBA"/>
</dbReference>
<accession>A0A8G0W199</accession>
<keyword evidence="7" id="KW-1015">Disulfide bond</keyword>
<dbReference type="EMBL" id="MW015072">
    <property type="protein sequence ID" value="QYW22330.1"/>
    <property type="molecule type" value="mRNA"/>
</dbReference>
<organism evidence="9">
    <name type="scientific">Channa argus</name>
    <name type="common">Northern snakehead</name>
    <name type="synonym">Ophicephalus argus</name>
    <dbReference type="NCBI Taxonomy" id="215402"/>
    <lineage>
        <taxon>Eukaryota</taxon>
        <taxon>Metazoa</taxon>
        <taxon>Chordata</taxon>
        <taxon>Craniata</taxon>
        <taxon>Vertebrata</taxon>
        <taxon>Euteleostomi</taxon>
        <taxon>Actinopterygii</taxon>
        <taxon>Neopterygii</taxon>
        <taxon>Teleostei</taxon>
        <taxon>Neoteleostei</taxon>
        <taxon>Acanthomorphata</taxon>
        <taxon>Anabantaria</taxon>
        <taxon>Anabantiformes</taxon>
        <taxon>Channoidei</taxon>
        <taxon>Channidae</taxon>
        <taxon>Channa</taxon>
    </lineage>
</organism>
<dbReference type="SUPFAM" id="SSF47266">
    <property type="entry name" value="4-helical cytokines"/>
    <property type="match status" value="1"/>
</dbReference>
<proteinExistence type="evidence at transcript level"/>
<dbReference type="GO" id="GO:0005125">
    <property type="term" value="F:cytokine activity"/>
    <property type="evidence" value="ECO:0007669"/>
    <property type="project" value="UniProtKB-KW"/>
</dbReference>
<evidence type="ECO:0000256" key="7">
    <source>
        <dbReference type="ARBA" id="ARBA00023157"/>
    </source>
</evidence>
<evidence type="ECO:0000256" key="2">
    <source>
        <dbReference type="ARBA" id="ARBA00011033"/>
    </source>
</evidence>
<name>A0A8G0W199_CHAAH</name>
<feature type="chain" id="PRO_5034338816" evidence="8">
    <location>
        <begin position="22"/>
        <end position="182"/>
    </location>
</feature>
<evidence type="ECO:0000256" key="3">
    <source>
        <dbReference type="ARBA" id="ARBA00022514"/>
    </source>
</evidence>
<reference evidence="9" key="1">
    <citation type="submission" date="2020-09" db="EMBL/GenBank/DDBJ databases">
        <authorList>
            <person name="Chen S.N."/>
            <person name="Nie P."/>
        </authorList>
    </citation>
    <scope>NUCLEOTIDE SEQUENCE</scope>
</reference>
<keyword evidence="4" id="KW-0964">Secreted</keyword>
<evidence type="ECO:0000256" key="8">
    <source>
        <dbReference type="SAM" id="SignalP"/>
    </source>
</evidence>
<dbReference type="Pfam" id="PF00143">
    <property type="entry name" value="Interferon"/>
    <property type="match status" value="1"/>
</dbReference>
<dbReference type="InterPro" id="IPR009079">
    <property type="entry name" value="4_helix_cytokine-like_core"/>
</dbReference>
<keyword evidence="6" id="KW-0051">Antiviral defense</keyword>
<dbReference type="PANTHER" id="PTHR11691:SF73">
    <property type="entry name" value="INTERFERON BETA"/>
    <property type="match status" value="1"/>
</dbReference>
<gene>
    <name evidence="9" type="primary">IFNc</name>
</gene>
<dbReference type="AlphaFoldDB" id="A0A8G0W199"/>
<protein>
    <submittedName>
        <fullName evidence="9">Interferon c</fullName>
    </submittedName>
</protein>
<comment type="similarity">
    <text evidence="2">Belongs to the alpha/beta interferon family.</text>
</comment>
<dbReference type="GO" id="GO:0051607">
    <property type="term" value="P:defense response to virus"/>
    <property type="evidence" value="ECO:0007669"/>
    <property type="project" value="UniProtKB-KW"/>
</dbReference>
<dbReference type="GO" id="GO:0005126">
    <property type="term" value="F:cytokine receptor binding"/>
    <property type="evidence" value="ECO:0007669"/>
    <property type="project" value="InterPro"/>
</dbReference>
<keyword evidence="3" id="KW-0202">Cytokine</keyword>
<feature type="signal peptide" evidence="8">
    <location>
        <begin position="1"/>
        <end position="21"/>
    </location>
</feature>
<evidence type="ECO:0000256" key="4">
    <source>
        <dbReference type="ARBA" id="ARBA00022525"/>
    </source>
</evidence>
<evidence type="ECO:0000256" key="1">
    <source>
        <dbReference type="ARBA" id="ARBA00004613"/>
    </source>
</evidence>
<dbReference type="PANTHER" id="PTHR11691">
    <property type="entry name" value="TYPE I INTERFERON"/>
    <property type="match status" value="1"/>
</dbReference>
<evidence type="ECO:0000313" key="9">
    <source>
        <dbReference type="EMBL" id="QYW22330.1"/>
    </source>
</evidence>
<dbReference type="InterPro" id="IPR000471">
    <property type="entry name" value="Interferon_alpha/beta/delta"/>
</dbReference>
<comment type="subcellular location">
    <subcellularLocation>
        <location evidence="1">Secreted</location>
    </subcellularLocation>
</comment>
<evidence type="ECO:0000256" key="5">
    <source>
        <dbReference type="ARBA" id="ARBA00022729"/>
    </source>
</evidence>
<dbReference type="Gene3D" id="1.20.1250.10">
    <property type="match status" value="1"/>
</dbReference>
<evidence type="ECO:0000256" key="6">
    <source>
        <dbReference type="ARBA" id="ARBA00023118"/>
    </source>
</evidence>
<dbReference type="GO" id="GO:0005615">
    <property type="term" value="C:extracellular space"/>
    <property type="evidence" value="ECO:0007669"/>
    <property type="project" value="UniProtKB-KW"/>
</dbReference>
<sequence length="182" mass="20429">MFSSVLLIVLQLCSLQLMVLTKPTCPVKGSVVQSAHHLLRDVGVPFPVHCVQYNVNISFPDSAFPASAAKHSECRQALCVVYKFLNGTGKVFAEHDLPVGEGGLNWDEKKLDDFQNLQDRLLTEGECLSNVDSSEVFSSYFSNVTAILQQQDSATCGWMVVRRDMLWVLKSALQKYHRCFIW</sequence>